<keyword evidence="5 6" id="KW-0472">Membrane</keyword>
<dbReference type="GO" id="GO:0032153">
    <property type="term" value="C:cell division site"/>
    <property type="evidence" value="ECO:0007669"/>
    <property type="project" value="TreeGrafter"/>
</dbReference>
<dbReference type="Proteomes" id="UP000258379">
    <property type="component" value="Unassembled WGS sequence"/>
</dbReference>
<keyword evidence="2 6" id="KW-0812">Transmembrane</keyword>
<organism evidence="7 8">
    <name type="scientific">Gardnerella vaginalis</name>
    <dbReference type="NCBI Taxonomy" id="2702"/>
    <lineage>
        <taxon>Bacteria</taxon>
        <taxon>Bacillati</taxon>
        <taxon>Actinomycetota</taxon>
        <taxon>Actinomycetes</taxon>
        <taxon>Bifidobacteriales</taxon>
        <taxon>Bifidobacteriaceae</taxon>
        <taxon>Gardnerella</taxon>
    </lineage>
</organism>
<feature type="non-terminal residue" evidence="7">
    <location>
        <position position="160"/>
    </location>
</feature>
<dbReference type="PANTHER" id="PTHR30474:SF3">
    <property type="entry name" value="PEPTIDOGLYCAN GLYCOSYLTRANSFERASE RODA"/>
    <property type="match status" value="1"/>
</dbReference>
<dbReference type="AlphaFoldDB" id="A0A3E2CFV6"/>
<evidence type="ECO:0000256" key="1">
    <source>
        <dbReference type="ARBA" id="ARBA00004141"/>
    </source>
</evidence>
<evidence type="ECO:0000313" key="7">
    <source>
        <dbReference type="EMBL" id="RFT30683.1"/>
    </source>
</evidence>
<accession>A0A3E2CFV6</accession>
<evidence type="ECO:0000256" key="3">
    <source>
        <dbReference type="ARBA" id="ARBA00022960"/>
    </source>
</evidence>
<feature type="transmembrane region" description="Helical" evidence="6">
    <location>
        <begin position="126"/>
        <end position="146"/>
    </location>
</feature>
<feature type="transmembrane region" description="Helical" evidence="6">
    <location>
        <begin position="67"/>
        <end position="87"/>
    </location>
</feature>
<dbReference type="GO" id="GO:0008360">
    <property type="term" value="P:regulation of cell shape"/>
    <property type="evidence" value="ECO:0007669"/>
    <property type="project" value="UniProtKB-KW"/>
</dbReference>
<dbReference type="GO" id="GO:0015648">
    <property type="term" value="F:lipid-linked peptidoglycan transporter activity"/>
    <property type="evidence" value="ECO:0007669"/>
    <property type="project" value="TreeGrafter"/>
</dbReference>
<keyword evidence="3" id="KW-0133">Cell shape</keyword>
<keyword evidence="4 6" id="KW-1133">Transmembrane helix</keyword>
<name>A0A3E2CFV6_GARVA</name>
<proteinExistence type="predicted"/>
<gene>
    <name evidence="7" type="ORF">CG405_00415</name>
</gene>
<dbReference type="GO" id="GO:0051301">
    <property type="term" value="P:cell division"/>
    <property type="evidence" value="ECO:0007669"/>
    <property type="project" value="UniProtKB-KW"/>
</dbReference>
<evidence type="ECO:0000313" key="8">
    <source>
        <dbReference type="Proteomes" id="UP000258379"/>
    </source>
</evidence>
<feature type="transmembrane region" description="Helical" evidence="6">
    <location>
        <begin position="12"/>
        <end position="34"/>
    </location>
</feature>
<evidence type="ECO:0000256" key="2">
    <source>
        <dbReference type="ARBA" id="ARBA00022692"/>
    </source>
</evidence>
<evidence type="ECO:0000256" key="4">
    <source>
        <dbReference type="ARBA" id="ARBA00022989"/>
    </source>
</evidence>
<protein>
    <submittedName>
        <fullName evidence="7">Cell division protein FtsW</fullName>
    </submittedName>
</protein>
<dbReference type="InterPro" id="IPR001182">
    <property type="entry name" value="FtsW/RodA"/>
</dbReference>
<sequence length="160" mass="18096">MNMLSIRIKQISLLLFSIIISSLAFLQMFLRINGYIPADYIGMLTFTTALYLVLWGVLIVKKPYCSQVILPCMLLLTTIGTVMIARIDKQHNTDIAMKQLIWVCVALVLSIIFVLVLEDYRILRRFSYVSMIIGLILLLSPMLPIVGKEIGGARIWIGFG</sequence>
<feature type="transmembrane region" description="Helical" evidence="6">
    <location>
        <begin position="40"/>
        <end position="60"/>
    </location>
</feature>
<dbReference type="Pfam" id="PF01098">
    <property type="entry name" value="FTSW_RODA_SPOVE"/>
    <property type="match status" value="1"/>
</dbReference>
<evidence type="ECO:0000256" key="5">
    <source>
        <dbReference type="ARBA" id="ARBA00023136"/>
    </source>
</evidence>
<reference evidence="7 8" key="1">
    <citation type="submission" date="2017-07" db="EMBL/GenBank/DDBJ databases">
        <title>A comparative genomics approach to explaining the enigmatic role of Gardnerella vaginalis in the vaginal microbiome.</title>
        <authorList>
            <person name="Vancuren S.J."/>
            <person name="Hill J.E."/>
        </authorList>
    </citation>
    <scope>NUCLEOTIDE SEQUENCE [LARGE SCALE GENOMIC DNA]</scope>
    <source>
        <strain evidence="7 8">WP023</strain>
    </source>
</reference>
<keyword evidence="7" id="KW-0131">Cell cycle</keyword>
<feature type="transmembrane region" description="Helical" evidence="6">
    <location>
        <begin position="99"/>
        <end position="117"/>
    </location>
</feature>
<evidence type="ECO:0000256" key="6">
    <source>
        <dbReference type="SAM" id="Phobius"/>
    </source>
</evidence>
<dbReference type="PANTHER" id="PTHR30474">
    <property type="entry name" value="CELL CYCLE PROTEIN"/>
    <property type="match status" value="1"/>
</dbReference>
<comment type="caution">
    <text evidence="7">The sequence shown here is derived from an EMBL/GenBank/DDBJ whole genome shotgun (WGS) entry which is preliminary data.</text>
</comment>
<dbReference type="EMBL" id="NNRU01000001">
    <property type="protein sequence ID" value="RFT30683.1"/>
    <property type="molecule type" value="Genomic_DNA"/>
</dbReference>
<dbReference type="GO" id="GO:0005886">
    <property type="term" value="C:plasma membrane"/>
    <property type="evidence" value="ECO:0007669"/>
    <property type="project" value="TreeGrafter"/>
</dbReference>
<comment type="subcellular location">
    <subcellularLocation>
        <location evidence="1">Membrane</location>
        <topology evidence="1">Multi-pass membrane protein</topology>
    </subcellularLocation>
</comment>
<keyword evidence="7" id="KW-0132">Cell division</keyword>